<organism evidence="5 6">
    <name type="scientific">Maribellus comscasis</name>
    <dbReference type="NCBI Taxonomy" id="2681766"/>
    <lineage>
        <taxon>Bacteria</taxon>
        <taxon>Pseudomonadati</taxon>
        <taxon>Bacteroidota</taxon>
        <taxon>Bacteroidia</taxon>
        <taxon>Marinilabiliales</taxon>
        <taxon>Prolixibacteraceae</taxon>
        <taxon>Maribellus</taxon>
    </lineage>
</organism>
<dbReference type="EMBL" id="CP046401">
    <property type="protein sequence ID" value="QGY47004.1"/>
    <property type="molecule type" value="Genomic_DNA"/>
</dbReference>
<feature type="binding site" evidence="4">
    <location>
        <position position="48"/>
    </location>
    <ligand>
        <name>pyruvate</name>
        <dbReference type="ChEBI" id="CHEBI:15361"/>
    </ligand>
</feature>
<dbReference type="GO" id="GO:0005829">
    <property type="term" value="C:cytosol"/>
    <property type="evidence" value="ECO:0007669"/>
    <property type="project" value="TreeGrafter"/>
</dbReference>
<dbReference type="CDD" id="cd00408">
    <property type="entry name" value="DHDPS-like"/>
    <property type="match status" value="1"/>
</dbReference>
<dbReference type="InterPro" id="IPR002220">
    <property type="entry name" value="DapA-like"/>
</dbReference>
<dbReference type="PRINTS" id="PR00146">
    <property type="entry name" value="DHPICSNTHASE"/>
</dbReference>
<name>A0A6I6KA33_9BACT</name>
<evidence type="ECO:0000313" key="6">
    <source>
        <dbReference type="Proteomes" id="UP000428260"/>
    </source>
</evidence>
<keyword evidence="6" id="KW-1185">Reference proteome</keyword>
<feature type="binding site" evidence="4">
    <location>
        <position position="207"/>
    </location>
    <ligand>
        <name>pyruvate</name>
        <dbReference type="ChEBI" id="CHEBI:15361"/>
    </ligand>
</feature>
<feature type="active site" description="Schiff-base intermediate with substrate" evidence="3">
    <location>
        <position position="163"/>
    </location>
</feature>
<dbReference type="PANTHER" id="PTHR42849">
    <property type="entry name" value="N-ACETYLNEURAMINATE LYASE"/>
    <property type="match status" value="1"/>
</dbReference>
<dbReference type="PANTHER" id="PTHR42849:SF1">
    <property type="entry name" value="N-ACETYLNEURAMINATE LYASE"/>
    <property type="match status" value="1"/>
</dbReference>
<dbReference type="KEGG" id="mcos:GM418_26075"/>
<dbReference type="RefSeq" id="WP_158870446.1">
    <property type="nucleotide sequence ID" value="NZ_CP046401.1"/>
</dbReference>
<dbReference type="Pfam" id="PF00701">
    <property type="entry name" value="DHDPS"/>
    <property type="match status" value="1"/>
</dbReference>
<proteinExistence type="inferred from homology"/>
<dbReference type="Proteomes" id="UP000428260">
    <property type="component" value="Chromosome"/>
</dbReference>
<dbReference type="SMART" id="SM01130">
    <property type="entry name" value="DHDPS"/>
    <property type="match status" value="1"/>
</dbReference>
<dbReference type="SUPFAM" id="SSF51569">
    <property type="entry name" value="Aldolase"/>
    <property type="match status" value="1"/>
</dbReference>
<dbReference type="AlphaFoldDB" id="A0A6I6KA33"/>
<evidence type="ECO:0000313" key="5">
    <source>
        <dbReference type="EMBL" id="QGY47004.1"/>
    </source>
</evidence>
<dbReference type="GO" id="GO:0019262">
    <property type="term" value="P:N-acetylneuraminate catabolic process"/>
    <property type="evidence" value="ECO:0007669"/>
    <property type="project" value="TreeGrafter"/>
</dbReference>
<comment type="similarity">
    <text evidence="2">Belongs to the DapA family.</text>
</comment>
<evidence type="ECO:0000256" key="1">
    <source>
        <dbReference type="ARBA" id="ARBA00023239"/>
    </source>
</evidence>
<gene>
    <name evidence="5" type="ORF">GM418_26075</name>
</gene>
<dbReference type="InterPro" id="IPR013785">
    <property type="entry name" value="Aldolase_TIM"/>
</dbReference>
<sequence>MNIDLHGIIPPIVTPLKNENEIDEQGLKQLIEHIVAGGVHGIFLLGTTGEATSLSYQVRKEFIEKACLIINNRVPVVVGITDTSVRGSLEMAAVAKKSGADALVISTPYYLPMSQQEFVNYLNYLTPKLPLPFLLYNMPGCTKMHMSVETVKAAYQLGAIGIKDSSGDMGYLYALQEAFKNNPDFSVICGTELFLPESVTFGGKGAVPGGANIFPKIFVNLYEAAVNNDLNKISKLREIVIQIEKKIYNIGKDNSKYIKSIKCALSVIGICDDFVAQPFERFEKKECDLLRTNLHELIETYPEIKAEFNTLKTT</sequence>
<feature type="active site" description="Proton donor/acceptor" evidence="3">
    <location>
        <position position="136"/>
    </location>
</feature>
<evidence type="ECO:0000256" key="4">
    <source>
        <dbReference type="PIRSR" id="PIRSR001365-2"/>
    </source>
</evidence>
<dbReference type="GO" id="GO:0008747">
    <property type="term" value="F:N-acetylneuraminate lyase activity"/>
    <property type="evidence" value="ECO:0007669"/>
    <property type="project" value="TreeGrafter"/>
</dbReference>
<dbReference type="Gene3D" id="3.20.20.70">
    <property type="entry name" value="Aldolase class I"/>
    <property type="match status" value="1"/>
</dbReference>
<dbReference type="PIRSF" id="PIRSF001365">
    <property type="entry name" value="DHDPS"/>
    <property type="match status" value="1"/>
</dbReference>
<reference evidence="5 6" key="1">
    <citation type="submission" date="2019-11" db="EMBL/GenBank/DDBJ databases">
        <authorList>
            <person name="Zheng R.K."/>
            <person name="Sun C.M."/>
        </authorList>
    </citation>
    <scope>NUCLEOTIDE SEQUENCE [LARGE SCALE GENOMIC DNA]</scope>
    <source>
        <strain evidence="5 6">WC007</strain>
    </source>
</reference>
<evidence type="ECO:0000256" key="3">
    <source>
        <dbReference type="PIRSR" id="PIRSR001365-1"/>
    </source>
</evidence>
<keyword evidence="1 2" id="KW-0456">Lyase</keyword>
<evidence type="ECO:0000256" key="2">
    <source>
        <dbReference type="PIRNR" id="PIRNR001365"/>
    </source>
</evidence>
<protein>
    <submittedName>
        <fullName evidence="5">Dihydrodipicolinate synthase family protein</fullName>
    </submittedName>
</protein>
<accession>A0A6I6KA33</accession>